<keyword evidence="3 6" id="KW-0815">Transposition</keyword>
<dbReference type="Proteomes" id="UP001589627">
    <property type="component" value="Unassembled WGS sequence"/>
</dbReference>
<evidence type="ECO:0000256" key="4">
    <source>
        <dbReference type="ARBA" id="ARBA00023125"/>
    </source>
</evidence>
<comment type="function">
    <text evidence="1 6">Required for the transposition of the insertion element.</text>
</comment>
<dbReference type="EMBL" id="JBHLZP010000491">
    <property type="protein sequence ID" value="MFB9838287.1"/>
    <property type="molecule type" value="Genomic_DNA"/>
</dbReference>
<name>A0ABV5YT75_9ACTN</name>
<comment type="similarity">
    <text evidence="2 6">Belongs to the transposase mutator family.</text>
</comment>
<evidence type="ECO:0000256" key="5">
    <source>
        <dbReference type="ARBA" id="ARBA00023172"/>
    </source>
</evidence>
<protein>
    <recommendedName>
        <fullName evidence="6">Mutator family transposase</fullName>
    </recommendedName>
</protein>
<evidence type="ECO:0000313" key="8">
    <source>
        <dbReference type="Proteomes" id="UP001589627"/>
    </source>
</evidence>
<evidence type="ECO:0000256" key="6">
    <source>
        <dbReference type="RuleBase" id="RU365089"/>
    </source>
</evidence>
<dbReference type="Pfam" id="PF00872">
    <property type="entry name" value="Transposase_mut"/>
    <property type="match status" value="1"/>
</dbReference>
<evidence type="ECO:0000313" key="7">
    <source>
        <dbReference type="EMBL" id="MFB9838287.1"/>
    </source>
</evidence>
<evidence type="ECO:0000256" key="1">
    <source>
        <dbReference type="ARBA" id="ARBA00002190"/>
    </source>
</evidence>
<keyword evidence="6" id="KW-0814">Transposable element</keyword>
<dbReference type="InterPro" id="IPR001207">
    <property type="entry name" value="Transposase_mutator"/>
</dbReference>
<keyword evidence="5 6" id="KW-0233">DNA recombination</keyword>
<comment type="caution">
    <text evidence="7">The sequence shown here is derived from an EMBL/GenBank/DDBJ whole genome shotgun (WGS) entry which is preliminary data.</text>
</comment>
<accession>A0ABV5YT75</accession>
<keyword evidence="8" id="KW-1185">Reference proteome</keyword>
<organism evidence="7 8">
    <name type="scientific">Actinoallomurus acaciae</name>
    <dbReference type="NCBI Taxonomy" id="502577"/>
    <lineage>
        <taxon>Bacteria</taxon>
        <taxon>Bacillati</taxon>
        <taxon>Actinomycetota</taxon>
        <taxon>Actinomycetes</taxon>
        <taxon>Streptosporangiales</taxon>
        <taxon>Thermomonosporaceae</taxon>
        <taxon>Actinoallomurus</taxon>
    </lineage>
</organism>
<dbReference type="PANTHER" id="PTHR33217:SF8">
    <property type="entry name" value="MUTATOR FAMILY TRANSPOSASE"/>
    <property type="match status" value="1"/>
</dbReference>
<gene>
    <name evidence="7" type="ORF">ACFFNX_39655</name>
</gene>
<proteinExistence type="inferred from homology"/>
<evidence type="ECO:0000256" key="3">
    <source>
        <dbReference type="ARBA" id="ARBA00022578"/>
    </source>
</evidence>
<reference evidence="7 8" key="1">
    <citation type="submission" date="2024-09" db="EMBL/GenBank/DDBJ databases">
        <authorList>
            <person name="Sun Q."/>
            <person name="Mori K."/>
        </authorList>
    </citation>
    <scope>NUCLEOTIDE SEQUENCE [LARGE SCALE GENOMIC DNA]</scope>
    <source>
        <strain evidence="7 8">TBRC 0563</strain>
    </source>
</reference>
<sequence length="91" mass="10490">MPPKPASPTSKPRGAPRYPAITRLRHSAWEQFTPFPAFSPQIRKIIHTTNAIESLNARFRQATHRRRHFPTDHATLKVLYLVIRKPTQEPG</sequence>
<dbReference type="PANTHER" id="PTHR33217">
    <property type="entry name" value="TRANSPOSASE FOR INSERTION SEQUENCE ELEMENT IS1081"/>
    <property type="match status" value="1"/>
</dbReference>
<evidence type="ECO:0000256" key="2">
    <source>
        <dbReference type="ARBA" id="ARBA00010961"/>
    </source>
</evidence>
<keyword evidence="4 6" id="KW-0238">DNA-binding</keyword>
<dbReference type="RefSeq" id="WP_378211310.1">
    <property type="nucleotide sequence ID" value="NZ_JBHLZP010000491.1"/>
</dbReference>